<dbReference type="PANTHER" id="PTHR33463:SF192">
    <property type="entry name" value="DISEASE RESISTANCE PROTEIN RPS2-LIKE"/>
    <property type="match status" value="1"/>
</dbReference>
<evidence type="ECO:0008006" key="4">
    <source>
        <dbReference type="Google" id="ProtNLM"/>
    </source>
</evidence>
<organism evidence="2 3">
    <name type="scientific">Gossypium trilobum</name>
    <dbReference type="NCBI Taxonomy" id="34281"/>
    <lineage>
        <taxon>Eukaryota</taxon>
        <taxon>Viridiplantae</taxon>
        <taxon>Streptophyta</taxon>
        <taxon>Embryophyta</taxon>
        <taxon>Tracheophyta</taxon>
        <taxon>Spermatophyta</taxon>
        <taxon>Magnoliopsida</taxon>
        <taxon>eudicotyledons</taxon>
        <taxon>Gunneridae</taxon>
        <taxon>Pentapetalae</taxon>
        <taxon>rosids</taxon>
        <taxon>malvids</taxon>
        <taxon>Malvales</taxon>
        <taxon>Malvaceae</taxon>
        <taxon>Malvoideae</taxon>
        <taxon>Gossypium</taxon>
    </lineage>
</organism>
<proteinExistence type="predicted"/>
<reference evidence="2 3" key="1">
    <citation type="journal article" date="2019" name="Genome Biol. Evol.">
        <title>Insights into the evolution of the New World diploid cottons (Gossypium, subgenus Houzingenia) based on genome sequencing.</title>
        <authorList>
            <person name="Grover C.E."/>
            <person name="Arick M.A. 2nd"/>
            <person name="Thrash A."/>
            <person name="Conover J.L."/>
            <person name="Sanders W.S."/>
            <person name="Peterson D.G."/>
            <person name="Frelichowski J.E."/>
            <person name="Scheffler J.A."/>
            <person name="Scheffler B.E."/>
            <person name="Wendel J.F."/>
        </authorList>
    </citation>
    <scope>NUCLEOTIDE SEQUENCE [LARGE SCALE GENOMIC DNA]</scope>
    <source>
        <strain evidence="2">8</strain>
        <tissue evidence="2">Leaf</tissue>
    </source>
</reference>
<keyword evidence="1" id="KW-0611">Plant defense</keyword>
<accession>A0A7J9FKH0</accession>
<dbReference type="InterPro" id="IPR032675">
    <property type="entry name" value="LRR_dom_sf"/>
</dbReference>
<name>A0A7J9FKH0_9ROSI</name>
<dbReference type="AlphaFoldDB" id="A0A7J9FKH0"/>
<sequence>MVSDLKASCLLLDGNTNLHFDMHDLISDVAMSIASKGKPVFVLRRKHDLNDWPDDETMKECDKILCGGISELPDQLNCPKLTVLRSLRALCLINCVLGDIALVGELKNLEILNIINSDIEMLPKEIGQLTKLKVLDLRCCSKLRRIPPGVLCEFSR</sequence>
<dbReference type="Proteomes" id="UP000593568">
    <property type="component" value="Unassembled WGS sequence"/>
</dbReference>
<dbReference type="InterPro" id="IPR050905">
    <property type="entry name" value="Plant_NBS-LRR"/>
</dbReference>
<keyword evidence="3" id="KW-1185">Reference proteome</keyword>
<dbReference type="Gene3D" id="3.80.10.10">
    <property type="entry name" value="Ribonuclease Inhibitor"/>
    <property type="match status" value="1"/>
</dbReference>
<feature type="non-terminal residue" evidence="2">
    <location>
        <position position="1"/>
    </location>
</feature>
<gene>
    <name evidence="2" type="ORF">Gotri_028071</name>
</gene>
<evidence type="ECO:0000313" key="2">
    <source>
        <dbReference type="EMBL" id="MBA0785812.1"/>
    </source>
</evidence>
<dbReference type="SUPFAM" id="SSF52058">
    <property type="entry name" value="L domain-like"/>
    <property type="match status" value="1"/>
</dbReference>
<comment type="caution">
    <text evidence="2">The sequence shown here is derived from an EMBL/GenBank/DDBJ whole genome shotgun (WGS) entry which is preliminary data.</text>
</comment>
<protein>
    <recommendedName>
        <fullName evidence="4">Disease resistance protein</fullName>
    </recommendedName>
</protein>
<evidence type="ECO:0000313" key="3">
    <source>
        <dbReference type="Proteomes" id="UP000593568"/>
    </source>
</evidence>
<evidence type="ECO:0000256" key="1">
    <source>
        <dbReference type="ARBA" id="ARBA00022821"/>
    </source>
</evidence>
<dbReference type="PANTHER" id="PTHR33463">
    <property type="entry name" value="NB-ARC DOMAIN-CONTAINING PROTEIN-RELATED"/>
    <property type="match status" value="1"/>
</dbReference>
<dbReference type="EMBL" id="JABEZW010220248">
    <property type="protein sequence ID" value="MBA0785812.1"/>
    <property type="molecule type" value="Genomic_DNA"/>
</dbReference>